<protein>
    <submittedName>
        <fullName evidence="4">Glutathione S-transferase family protein</fullName>
    </submittedName>
</protein>
<dbReference type="EMBL" id="JAAGAB010000002">
    <property type="protein sequence ID" value="NDV00595.1"/>
    <property type="molecule type" value="Genomic_DNA"/>
</dbReference>
<dbReference type="InterPro" id="IPR010987">
    <property type="entry name" value="Glutathione-S-Trfase_C-like"/>
</dbReference>
<dbReference type="Proteomes" id="UP000474757">
    <property type="component" value="Unassembled WGS sequence"/>
</dbReference>
<proteinExistence type="inferred from homology"/>
<evidence type="ECO:0000259" key="2">
    <source>
        <dbReference type="PROSITE" id="PS50404"/>
    </source>
</evidence>
<dbReference type="Pfam" id="PF00043">
    <property type="entry name" value="GST_C"/>
    <property type="match status" value="1"/>
</dbReference>
<dbReference type="InterPro" id="IPR004046">
    <property type="entry name" value="GST_C"/>
</dbReference>
<name>A0A6B2JRH7_9RHOB</name>
<keyword evidence="4" id="KW-0808">Transferase</keyword>
<dbReference type="InterPro" id="IPR004045">
    <property type="entry name" value="Glutathione_S-Trfase_N"/>
</dbReference>
<dbReference type="SUPFAM" id="SSF47616">
    <property type="entry name" value="GST C-terminal domain-like"/>
    <property type="match status" value="1"/>
</dbReference>
<dbReference type="Pfam" id="PF02798">
    <property type="entry name" value="GST_N"/>
    <property type="match status" value="1"/>
</dbReference>
<dbReference type="PROSITE" id="PS50404">
    <property type="entry name" value="GST_NTER"/>
    <property type="match status" value="1"/>
</dbReference>
<evidence type="ECO:0000259" key="3">
    <source>
        <dbReference type="PROSITE" id="PS50405"/>
    </source>
</evidence>
<dbReference type="Gene3D" id="1.20.1050.10">
    <property type="match status" value="1"/>
</dbReference>
<dbReference type="InterPro" id="IPR036249">
    <property type="entry name" value="Thioredoxin-like_sf"/>
</dbReference>
<keyword evidence="5" id="KW-1185">Reference proteome</keyword>
<dbReference type="SUPFAM" id="SSF52833">
    <property type="entry name" value="Thioredoxin-like"/>
    <property type="match status" value="1"/>
</dbReference>
<comment type="caution">
    <text evidence="4">The sequence shown here is derived from an EMBL/GenBank/DDBJ whole genome shotgun (WGS) entry which is preliminary data.</text>
</comment>
<dbReference type="Gene3D" id="3.40.30.10">
    <property type="entry name" value="Glutaredoxin"/>
    <property type="match status" value="1"/>
</dbReference>
<feature type="domain" description="GST C-terminal" evidence="3">
    <location>
        <begin position="85"/>
        <end position="210"/>
    </location>
</feature>
<organism evidence="4 5">
    <name type="scientific">Pseudoroseicyclus tamaricis</name>
    <dbReference type="NCBI Taxonomy" id="2705421"/>
    <lineage>
        <taxon>Bacteria</taxon>
        <taxon>Pseudomonadati</taxon>
        <taxon>Pseudomonadota</taxon>
        <taxon>Alphaproteobacteria</taxon>
        <taxon>Rhodobacterales</taxon>
        <taxon>Paracoccaceae</taxon>
        <taxon>Pseudoroseicyclus</taxon>
    </lineage>
</organism>
<accession>A0A6B2JRH7</accession>
<dbReference type="AlphaFoldDB" id="A0A6B2JRH7"/>
<feature type="domain" description="GST N-terminal" evidence="2">
    <location>
        <begin position="1"/>
        <end position="81"/>
    </location>
</feature>
<sequence length="210" mass="23132">MKLYNAPMSPNAIRVRALIDELGLDVEIVDKDMRSGEMKEPGFLALNPNGKVPVLELDDGSTIWESRAIMAYLAAVEGSPLYPADPRARAEVDQWQYWHAVHFAPTAQAVFFERRLKPKFGMGEPDESKIEKQVADTEHLLDVLEEGLTGKDYVAGELSLADLSLACTIATLAPAGILLAGHPALEAWHLRLMERASVQKEIAPVLELFA</sequence>
<dbReference type="InterPro" id="IPR040079">
    <property type="entry name" value="Glutathione_S-Trfase"/>
</dbReference>
<dbReference type="PANTHER" id="PTHR44051">
    <property type="entry name" value="GLUTATHIONE S-TRANSFERASE-RELATED"/>
    <property type="match status" value="1"/>
</dbReference>
<dbReference type="SFLD" id="SFLDG01150">
    <property type="entry name" value="Main.1:_Beta-like"/>
    <property type="match status" value="1"/>
</dbReference>
<dbReference type="SFLD" id="SFLDS00019">
    <property type="entry name" value="Glutathione_Transferase_(cytos"/>
    <property type="match status" value="1"/>
</dbReference>
<comment type="similarity">
    <text evidence="1">Belongs to the GST superfamily.</text>
</comment>
<dbReference type="PANTHER" id="PTHR44051:SF2">
    <property type="entry name" value="HYPOTHETICAL GLUTATHIONE S-TRANSFERASE LIKE PROTEIN"/>
    <property type="match status" value="1"/>
</dbReference>
<gene>
    <name evidence="4" type="ORF">GZA08_06395</name>
</gene>
<dbReference type="PROSITE" id="PS50405">
    <property type="entry name" value="GST_CTER"/>
    <property type="match status" value="1"/>
</dbReference>
<evidence type="ECO:0000256" key="1">
    <source>
        <dbReference type="RuleBase" id="RU003494"/>
    </source>
</evidence>
<dbReference type="RefSeq" id="WP_163891242.1">
    <property type="nucleotide sequence ID" value="NZ_JAAFYS010000002.1"/>
</dbReference>
<evidence type="ECO:0000313" key="5">
    <source>
        <dbReference type="Proteomes" id="UP000474757"/>
    </source>
</evidence>
<reference evidence="4 5" key="1">
    <citation type="submission" date="2020-02" db="EMBL/GenBank/DDBJ databases">
        <title>Pseudoroseicyclus tamarix, sp. nov., isolated from offshore sediment of a Tamarix chinensis forest.</title>
        <authorList>
            <person name="Gai Y."/>
        </authorList>
    </citation>
    <scope>NUCLEOTIDE SEQUENCE [LARGE SCALE GENOMIC DNA]</scope>
    <source>
        <strain evidence="4 5">CLL3-39</strain>
    </source>
</reference>
<dbReference type="InterPro" id="IPR036282">
    <property type="entry name" value="Glutathione-S-Trfase_C_sf"/>
</dbReference>
<dbReference type="SFLD" id="SFLDG00358">
    <property type="entry name" value="Main_(cytGST)"/>
    <property type="match status" value="1"/>
</dbReference>
<dbReference type="GO" id="GO:0016740">
    <property type="term" value="F:transferase activity"/>
    <property type="evidence" value="ECO:0007669"/>
    <property type="project" value="UniProtKB-KW"/>
</dbReference>
<evidence type="ECO:0000313" key="4">
    <source>
        <dbReference type="EMBL" id="NDV00595.1"/>
    </source>
</evidence>